<dbReference type="Gene3D" id="3.40.630.30">
    <property type="match status" value="1"/>
</dbReference>
<reference evidence="2" key="1">
    <citation type="journal article" date="2020" name="Stud. Mycol.">
        <title>101 Dothideomycetes genomes: a test case for predicting lifestyles and emergence of pathogens.</title>
        <authorList>
            <person name="Haridas S."/>
            <person name="Albert R."/>
            <person name="Binder M."/>
            <person name="Bloem J."/>
            <person name="Labutti K."/>
            <person name="Salamov A."/>
            <person name="Andreopoulos B."/>
            <person name="Baker S."/>
            <person name="Barry K."/>
            <person name="Bills G."/>
            <person name="Bluhm B."/>
            <person name="Cannon C."/>
            <person name="Castanera R."/>
            <person name="Culley D."/>
            <person name="Daum C."/>
            <person name="Ezra D."/>
            <person name="Gonzalez J."/>
            <person name="Henrissat B."/>
            <person name="Kuo A."/>
            <person name="Liang C."/>
            <person name="Lipzen A."/>
            <person name="Lutzoni F."/>
            <person name="Magnuson J."/>
            <person name="Mondo S."/>
            <person name="Nolan M."/>
            <person name="Ohm R."/>
            <person name="Pangilinan J."/>
            <person name="Park H.-J."/>
            <person name="Ramirez L."/>
            <person name="Alfaro M."/>
            <person name="Sun H."/>
            <person name="Tritt A."/>
            <person name="Yoshinaga Y."/>
            <person name="Zwiers L.-H."/>
            <person name="Turgeon B."/>
            <person name="Goodwin S."/>
            <person name="Spatafora J."/>
            <person name="Crous P."/>
            <person name="Grigoriev I."/>
        </authorList>
    </citation>
    <scope>NUCLEOTIDE SEQUENCE</scope>
    <source>
        <strain evidence="2">CBS 119925</strain>
    </source>
</reference>
<protein>
    <submittedName>
        <fullName evidence="2">Acyl-CoA N-acyltransferase</fullName>
    </submittedName>
</protein>
<dbReference type="PANTHER" id="PTHR43792:SF1">
    <property type="entry name" value="N-ACETYLTRANSFERASE DOMAIN-CONTAINING PROTEIN"/>
    <property type="match status" value="1"/>
</dbReference>
<gene>
    <name evidence="2" type="ORF">M011DRAFT_371813</name>
</gene>
<sequence>MVIVDPKYTTKTERLLLRPLRLDDAPAVNVMRAHPEVMLHTPMLPCDDISKTLAWIQGCHDRPNNWNFAIELLPSEGTPDLSDSSRVIGLVGAVRAPEVGYMLNFDYWGKGYATEALRGFLPLFFEYYSGGEREEQERFEYAEAQVDPVLRTSRRVLEKAGFQKYEFKPDNFENPVLGLRDTVVYRRYR</sequence>
<feature type="domain" description="N-acetyltransferase" evidence="1">
    <location>
        <begin position="14"/>
        <end position="163"/>
    </location>
</feature>
<evidence type="ECO:0000313" key="2">
    <source>
        <dbReference type="EMBL" id="KAF2742693.1"/>
    </source>
</evidence>
<dbReference type="PANTHER" id="PTHR43792">
    <property type="entry name" value="GNAT FAMILY, PUTATIVE (AFU_ORTHOLOGUE AFUA_3G00765)-RELATED-RELATED"/>
    <property type="match status" value="1"/>
</dbReference>
<evidence type="ECO:0000313" key="3">
    <source>
        <dbReference type="Proteomes" id="UP000799440"/>
    </source>
</evidence>
<dbReference type="InterPro" id="IPR016181">
    <property type="entry name" value="Acyl_CoA_acyltransferase"/>
</dbReference>
<organism evidence="2 3">
    <name type="scientific">Sporormia fimetaria CBS 119925</name>
    <dbReference type="NCBI Taxonomy" id="1340428"/>
    <lineage>
        <taxon>Eukaryota</taxon>
        <taxon>Fungi</taxon>
        <taxon>Dikarya</taxon>
        <taxon>Ascomycota</taxon>
        <taxon>Pezizomycotina</taxon>
        <taxon>Dothideomycetes</taxon>
        <taxon>Pleosporomycetidae</taxon>
        <taxon>Pleosporales</taxon>
        <taxon>Sporormiaceae</taxon>
        <taxon>Sporormia</taxon>
    </lineage>
</organism>
<dbReference type="AlphaFoldDB" id="A0A6A6UY84"/>
<dbReference type="SUPFAM" id="SSF55729">
    <property type="entry name" value="Acyl-CoA N-acyltransferases (Nat)"/>
    <property type="match status" value="1"/>
</dbReference>
<proteinExistence type="predicted"/>
<keyword evidence="3" id="KW-1185">Reference proteome</keyword>
<feature type="non-terminal residue" evidence="2">
    <location>
        <position position="189"/>
    </location>
</feature>
<dbReference type="OrthoDB" id="4072826at2759"/>
<dbReference type="EMBL" id="MU006605">
    <property type="protein sequence ID" value="KAF2742693.1"/>
    <property type="molecule type" value="Genomic_DNA"/>
</dbReference>
<dbReference type="Proteomes" id="UP000799440">
    <property type="component" value="Unassembled WGS sequence"/>
</dbReference>
<name>A0A6A6UY84_9PLEO</name>
<dbReference type="GO" id="GO:0016747">
    <property type="term" value="F:acyltransferase activity, transferring groups other than amino-acyl groups"/>
    <property type="evidence" value="ECO:0007669"/>
    <property type="project" value="InterPro"/>
</dbReference>
<dbReference type="Pfam" id="PF13302">
    <property type="entry name" value="Acetyltransf_3"/>
    <property type="match status" value="1"/>
</dbReference>
<accession>A0A6A6UY84</accession>
<evidence type="ECO:0000259" key="1">
    <source>
        <dbReference type="Pfam" id="PF13302"/>
    </source>
</evidence>
<dbReference type="InterPro" id="IPR051531">
    <property type="entry name" value="N-acetyltransferase"/>
</dbReference>
<dbReference type="InterPro" id="IPR000182">
    <property type="entry name" value="GNAT_dom"/>
</dbReference>